<dbReference type="PANTHER" id="PTHR12598">
    <property type="entry name" value="COPPER HOMEOSTASIS PROTEIN CUTC"/>
    <property type="match status" value="1"/>
</dbReference>
<evidence type="ECO:0000313" key="3">
    <source>
        <dbReference type="EMBL" id="KGL40378.1"/>
    </source>
</evidence>
<comment type="caution">
    <text evidence="2">Once thought to be involved in copper homeostasis, experiments in E.coli have shown this is not the case.</text>
</comment>
<dbReference type="SUPFAM" id="SSF110395">
    <property type="entry name" value="CutC-like"/>
    <property type="match status" value="1"/>
</dbReference>
<keyword evidence="4" id="KW-1185">Reference proteome</keyword>
<dbReference type="Gene3D" id="3.20.20.380">
    <property type="entry name" value="Copper homeostasis (CutC) domain"/>
    <property type="match status" value="1"/>
</dbReference>
<comment type="subcellular location">
    <subcellularLocation>
        <location evidence="2">Cytoplasm</location>
    </subcellularLocation>
</comment>
<dbReference type="EMBL" id="JNFA01000024">
    <property type="protein sequence ID" value="KGL40378.1"/>
    <property type="molecule type" value="Genomic_DNA"/>
</dbReference>
<comment type="similarity">
    <text evidence="1 2">Belongs to the CutC family.</text>
</comment>
<dbReference type="PANTHER" id="PTHR12598:SF0">
    <property type="entry name" value="COPPER HOMEOSTASIS PROTEIN CUTC HOMOLOG"/>
    <property type="match status" value="1"/>
</dbReference>
<comment type="caution">
    <text evidence="3">The sequence shown here is derived from an EMBL/GenBank/DDBJ whole genome shotgun (WGS) entry which is preliminary data.</text>
</comment>
<dbReference type="GO" id="GO:0005737">
    <property type="term" value="C:cytoplasm"/>
    <property type="evidence" value="ECO:0007669"/>
    <property type="project" value="UniProtKB-SubCell"/>
</dbReference>
<sequence>MVLEVIVENLREASQAEHFGVDRLEVVSAISEGGLTPSYGVIKQITENIKVPAMIMIRPHSHSFYYDDYDIAIMQEDIIMANELGAQGIVFGALTKAGDIDRDLLENVIDWKGDMDLTFHRAIEDARDIDQAYLELREYGNDITQILTSGGGAKATDSIDRLAQWIADGKKDSSSFEILVGSGVTTENIALLHETLQNRQYHVGGGARIDGDFSKGLDLAKVKALQEAIK</sequence>
<dbReference type="AlphaFoldDB" id="A0A099W7H3"/>
<dbReference type="RefSeq" id="WP_036086560.1">
    <property type="nucleotide sequence ID" value="NZ_CBCSHQ010000002.1"/>
</dbReference>
<dbReference type="STRING" id="1552123.EP57_10800"/>
<evidence type="ECO:0000256" key="1">
    <source>
        <dbReference type="ARBA" id="ARBA00007768"/>
    </source>
</evidence>
<evidence type="ECO:0000313" key="4">
    <source>
        <dbReference type="Proteomes" id="UP000029844"/>
    </source>
</evidence>
<dbReference type="OrthoDB" id="9815677at2"/>
<dbReference type="GO" id="GO:0005507">
    <property type="term" value="F:copper ion binding"/>
    <property type="evidence" value="ECO:0007669"/>
    <property type="project" value="TreeGrafter"/>
</dbReference>
<dbReference type="InterPro" id="IPR036822">
    <property type="entry name" value="CutC-like_dom_sf"/>
</dbReference>
<dbReference type="eggNOG" id="COG3142">
    <property type="taxonomic scope" value="Bacteria"/>
</dbReference>
<dbReference type="GeneID" id="58717856"/>
<dbReference type="HAMAP" id="MF_00795">
    <property type="entry name" value="CutC"/>
    <property type="match status" value="1"/>
</dbReference>
<evidence type="ECO:0000256" key="2">
    <source>
        <dbReference type="HAMAP-Rule" id="MF_00795"/>
    </source>
</evidence>
<dbReference type="Pfam" id="PF03932">
    <property type="entry name" value="CutC"/>
    <property type="match status" value="1"/>
</dbReference>
<name>A0A099W7H3_9LIST</name>
<dbReference type="InterPro" id="IPR005627">
    <property type="entry name" value="CutC-like"/>
</dbReference>
<organism evidence="3 4">
    <name type="scientific">Listeria booriae</name>
    <dbReference type="NCBI Taxonomy" id="1552123"/>
    <lineage>
        <taxon>Bacteria</taxon>
        <taxon>Bacillati</taxon>
        <taxon>Bacillota</taxon>
        <taxon>Bacilli</taxon>
        <taxon>Bacillales</taxon>
        <taxon>Listeriaceae</taxon>
        <taxon>Listeria</taxon>
    </lineage>
</organism>
<dbReference type="Proteomes" id="UP000029844">
    <property type="component" value="Unassembled WGS sequence"/>
</dbReference>
<protein>
    <recommendedName>
        <fullName evidence="2">PF03932 family protein CutC</fullName>
    </recommendedName>
</protein>
<gene>
    <name evidence="2" type="primary">cutC</name>
    <name evidence="3" type="ORF">EP57_10800</name>
</gene>
<proteinExistence type="inferred from homology"/>
<reference evidence="3 4" key="1">
    <citation type="submission" date="2014-05" db="EMBL/GenBank/DDBJ databases">
        <title>Novel Listeriaceae from food processing environments.</title>
        <authorList>
            <person name="den Bakker H.C."/>
        </authorList>
    </citation>
    <scope>NUCLEOTIDE SEQUENCE [LARGE SCALE GENOMIC DNA]</scope>
    <source>
        <strain evidence="3 4">FSL A5-0281</strain>
    </source>
</reference>
<accession>A0A099W7H3</accession>
<keyword evidence="2" id="KW-0963">Cytoplasm</keyword>